<accession>A0AAD9PNJ7</accession>
<evidence type="ECO:0000313" key="2">
    <source>
        <dbReference type="EMBL" id="KAK2198164.1"/>
    </source>
</evidence>
<evidence type="ECO:0000313" key="3">
    <source>
        <dbReference type="Proteomes" id="UP001214638"/>
    </source>
</evidence>
<sequence>MEASFTNWINNAYVRAKSSADNVSQKLSEGALMAKTAFSRSLGSSRSAADLEQTLLEYSELPELLVETFCFWSYRLRNSNGDTLYHDGENESLTFRHVLLRCDALENIIRTFVLSKRRKKSSYSESDLKVIQECLQEMFSYCMSGNVTLQKDILNLILKYDPVDDVHVEMLVDLVSILKYNWKDEVLLDERQSISNQTLHTKEILESIDIASEESTALNIEDKLKYANDLMCLYKRLLNNFNEAQTHCQQCDSEIQQRFKSFQTNLKSATEECHAIASKNPAEGTKDQWTQETRVFKDHINQCDQKIKDIYETLQELLERKQALVSQLETIEVEISMQKEMLNIKEQERQTAEEQLDIAEKYYNRIIEKQESMLGIYNRKLDDYKEIDALATISQTQILELRSSMLDELSFKKDATADKLSSAILSKANVHIEYMKSHLGHLKTLTGKLESVQQKQQENDDQNLDIEHIVREELHKTFIDLEKIWSGFVEFYSDNQKQLDGNPSIYAEMHTTYTQAKHLVDSFI</sequence>
<keyword evidence="3" id="KW-1185">Reference proteome</keyword>
<organism evidence="2 3">
    <name type="scientific">Babesia duncani</name>
    <dbReference type="NCBI Taxonomy" id="323732"/>
    <lineage>
        <taxon>Eukaryota</taxon>
        <taxon>Sar</taxon>
        <taxon>Alveolata</taxon>
        <taxon>Apicomplexa</taxon>
        <taxon>Aconoidasida</taxon>
        <taxon>Piroplasmida</taxon>
        <taxon>Babesiidae</taxon>
        <taxon>Babesia</taxon>
    </lineage>
</organism>
<gene>
    <name evidence="2" type="ORF">BdWA1_001173</name>
</gene>
<dbReference type="RefSeq" id="XP_067805006.1">
    <property type="nucleotide sequence ID" value="XM_067946215.1"/>
</dbReference>
<dbReference type="AlphaFoldDB" id="A0AAD9PNJ7"/>
<protein>
    <submittedName>
        <fullName evidence="2">Uncharacterized protein</fullName>
    </submittedName>
</protein>
<comment type="caution">
    <text evidence="2">The sequence shown here is derived from an EMBL/GenBank/DDBJ whole genome shotgun (WGS) entry which is preliminary data.</text>
</comment>
<feature type="coiled-coil region" evidence="1">
    <location>
        <begin position="300"/>
        <end position="369"/>
    </location>
</feature>
<dbReference type="GeneID" id="94335471"/>
<reference evidence="2" key="1">
    <citation type="journal article" date="2023" name="Nat. Microbiol.">
        <title>Babesia duncani multi-omics identifies virulence factors and drug targets.</title>
        <authorList>
            <person name="Singh P."/>
            <person name="Lonardi S."/>
            <person name="Liang Q."/>
            <person name="Vydyam P."/>
            <person name="Khabirova E."/>
            <person name="Fang T."/>
            <person name="Gihaz S."/>
            <person name="Thekkiniath J."/>
            <person name="Munshi M."/>
            <person name="Abel S."/>
            <person name="Ciampossin L."/>
            <person name="Batugedara G."/>
            <person name="Gupta M."/>
            <person name="Lu X.M."/>
            <person name="Lenz T."/>
            <person name="Chakravarty S."/>
            <person name="Cornillot E."/>
            <person name="Hu Y."/>
            <person name="Ma W."/>
            <person name="Gonzalez L.M."/>
            <person name="Sanchez S."/>
            <person name="Estrada K."/>
            <person name="Sanchez-Flores A."/>
            <person name="Montero E."/>
            <person name="Harb O.S."/>
            <person name="Le Roch K.G."/>
            <person name="Mamoun C.B."/>
        </authorList>
    </citation>
    <scope>NUCLEOTIDE SEQUENCE</scope>
    <source>
        <strain evidence="2">WA1</strain>
    </source>
</reference>
<name>A0AAD9PNJ7_9APIC</name>
<keyword evidence="1" id="KW-0175">Coiled coil</keyword>
<evidence type="ECO:0000256" key="1">
    <source>
        <dbReference type="SAM" id="Coils"/>
    </source>
</evidence>
<dbReference type="KEGG" id="bdw:94335471"/>
<proteinExistence type="predicted"/>
<dbReference type="EMBL" id="JALLKP010000001">
    <property type="protein sequence ID" value="KAK2198164.1"/>
    <property type="molecule type" value="Genomic_DNA"/>
</dbReference>
<dbReference type="Proteomes" id="UP001214638">
    <property type="component" value="Unassembled WGS sequence"/>
</dbReference>